<comment type="cofactor">
    <cofactor evidence="1">
        <name>[4Fe-4S] cluster</name>
        <dbReference type="ChEBI" id="CHEBI:49883"/>
    </cofactor>
</comment>
<dbReference type="Pfam" id="PF16199">
    <property type="entry name" value="Radical_SAM_C"/>
    <property type="match status" value="1"/>
</dbReference>
<dbReference type="Pfam" id="PF04055">
    <property type="entry name" value="Radical_SAM"/>
    <property type="match status" value="1"/>
</dbReference>
<dbReference type="InterPro" id="IPR058240">
    <property type="entry name" value="rSAM_sf"/>
</dbReference>
<evidence type="ECO:0000256" key="4">
    <source>
        <dbReference type="ARBA" id="ARBA00022723"/>
    </source>
</evidence>
<dbReference type="SUPFAM" id="SSF102114">
    <property type="entry name" value="Radical SAM enzymes"/>
    <property type="match status" value="1"/>
</dbReference>
<dbReference type="SMART" id="SM00729">
    <property type="entry name" value="Elp3"/>
    <property type="match status" value="1"/>
</dbReference>
<dbReference type="Gene3D" id="3.80.30.20">
    <property type="entry name" value="tm_1862 like domain"/>
    <property type="match status" value="1"/>
</dbReference>
<dbReference type="PANTHER" id="PTHR11135:SF1">
    <property type="entry name" value="PROTEIN YHCC"/>
    <property type="match status" value="1"/>
</dbReference>
<dbReference type="SFLD" id="SFLDS00029">
    <property type="entry name" value="Radical_SAM"/>
    <property type="match status" value="1"/>
</dbReference>
<accession>A0ABY6MZ13</accession>
<reference evidence="8" key="1">
    <citation type="submission" date="2022-06" db="EMBL/GenBank/DDBJ databases">
        <title>Alkalimarinus sp. nov., isolated from gut of a Alitta virens.</title>
        <authorList>
            <person name="Yang A.I."/>
            <person name="Shin N.-R."/>
        </authorList>
    </citation>
    <scope>NUCLEOTIDE SEQUENCE</scope>
    <source>
        <strain evidence="8">A2M4</strain>
    </source>
</reference>
<evidence type="ECO:0000256" key="3">
    <source>
        <dbReference type="ARBA" id="ARBA00022691"/>
    </source>
</evidence>
<dbReference type="InterPro" id="IPR039661">
    <property type="entry name" value="ELP3"/>
</dbReference>
<gene>
    <name evidence="8" type="ORF">NKI27_13430</name>
</gene>
<keyword evidence="6" id="KW-0411">Iron-sulfur</keyword>
<sequence length="299" mass="33254">MDLTKHATTLGRHLKQKWGERVHKVSINAAFTCPNRDGSKGIGGCTFCNNASFSPSDKKIVTPISEQVLAGQKVIVKRTGAKKYLAYFQSYTNTYAEIDYLKTLYESALNSPNVVGISVGTRPDCVPDAVLDLLQSYQQKGHEVWLELGLQSSFDASLQRVNRGHGFAEYVDAVQRARSRGLQVCTHLIAGMPSEKPEDTLVSLEKVLALGTDGLKIHPLHVVKGTQLAREWKRGEYQPMTQADYVQLVAEIIRRTPKSIIFHRFTGTASEELLLAPAWCSKKWIVLNDICNALEPERA</sequence>
<protein>
    <submittedName>
        <fullName evidence="8">TIGR01212 family radical SAM protein</fullName>
    </submittedName>
</protein>
<dbReference type="InterPro" id="IPR023404">
    <property type="entry name" value="rSAM_horseshoe"/>
</dbReference>
<keyword evidence="2" id="KW-0004">4Fe-4S</keyword>
<evidence type="ECO:0000259" key="7">
    <source>
        <dbReference type="PROSITE" id="PS51918"/>
    </source>
</evidence>
<dbReference type="RefSeq" id="WP_265046555.1">
    <property type="nucleotide sequence ID" value="NZ_CP100390.1"/>
</dbReference>
<dbReference type="NCBIfam" id="TIGR01212">
    <property type="entry name" value="TIGR01212 family radical SAM protein"/>
    <property type="match status" value="1"/>
</dbReference>
<evidence type="ECO:0000313" key="8">
    <source>
        <dbReference type="EMBL" id="UZE95064.1"/>
    </source>
</evidence>
<dbReference type="SFLD" id="SFLDG01091">
    <property type="entry name" value="uncharacterized_CHP01210-like"/>
    <property type="match status" value="1"/>
</dbReference>
<dbReference type="InterPro" id="IPR005911">
    <property type="entry name" value="YhcC-like"/>
</dbReference>
<dbReference type="InterPro" id="IPR032432">
    <property type="entry name" value="Radical_SAM_C"/>
</dbReference>
<dbReference type="PROSITE" id="PS51918">
    <property type="entry name" value="RADICAL_SAM"/>
    <property type="match status" value="1"/>
</dbReference>
<evidence type="ECO:0000256" key="1">
    <source>
        <dbReference type="ARBA" id="ARBA00001966"/>
    </source>
</evidence>
<keyword evidence="4" id="KW-0479">Metal-binding</keyword>
<dbReference type="PANTHER" id="PTHR11135">
    <property type="entry name" value="HISTONE ACETYLTRANSFERASE-RELATED"/>
    <property type="match status" value="1"/>
</dbReference>
<dbReference type="SFLD" id="SFLDG01086">
    <property type="entry name" value="elongater_protein-like"/>
    <property type="match status" value="1"/>
</dbReference>
<dbReference type="CDD" id="cd01335">
    <property type="entry name" value="Radical_SAM"/>
    <property type="match status" value="1"/>
</dbReference>
<dbReference type="InterPro" id="IPR007197">
    <property type="entry name" value="rSAM"/>
</dbReference>
<evidence type="ECO:0000256" key="2">
    <source>
        <dbReference type="ARBA" id="ARBA00022485"/>
    </source>
</evidence>
<dbReference type="EMBL" id="CP100390">
    <property type="protein sequence ID" value="UZE95064.1"/>
    <property type="molecule type" value="Genomic_DNA"/>
</dbReference>
<organism evidence="8 9">
    <name type="scientific">Alkalimarinus alittae</name>
    <dbReference type="NCBI Taxonomy" id="2961619"/>
    <lineage>
        <taxon>Bacteria</taxon>
        <taxon>Pseudomonadati</taxon>
        <taxon>Pseudomonadota</taxon>
        <taxon>Gammaproteobacteria</taxon>
        <taxon>Alteromonadales</taxon>
        <taxon>Alteromonadaceae</taxon>
        <taxon>Alkalimarinus</taxon>
    </lineage>
</organism>
<dbReference type="Proteomes" id="UP001163739">
    <property type="component" value="Chromosome"/>
</dbReference>
<evidence type="ECO:0000313" key="9">
    <source>
        <dbReference type="Proteomes" id="UP001163739"/>
    </source>
</evidence>
<name>A0ABY6MZ13_9ALTE</name>
<evidence type="ECO:0000256" key="5">
    <source>
        <dbReference type="ARBA" id="ARBA00023004"/>
    </source>
</evidence>
<keyword evidence="3" id="KW-0949">S-adenosyl-L-methionine</keyword>
<evidence type="ECO:0000256" key="6">
    <source>
        <dbReference type="ARBA" id="ARBA00023014"/>
    </source>
</evidence>
<keyword evidence="9" id="KW-1185">Reference proteome</keyword>
<keyword evidence="5" id="KW-0408">Iron</keyword>
<feature type="domain" description="Radical SAM core" evidence="7">
    <location>
        <begin position="17"/>
        <end position="258"/>
    </location>
</feature>
<dbReference type="InterPro" id="IPR006638">
    <property type="entry name" value="Elp3/MiaA/NifB-like_rSAM"/>
</dbReference>
<proteinExistence type="predicted"/>